<dbReference type="EMBL" id="CAMXCT020003675">
    <property type="protein sequence ID" value="CAL1159102.1"/>
    <property type="molecule type" value="Genomic_DNA"/>
</dbReference>
<feature type="region of interest" description="Disordered" evidence="1">
    <location>
        <begin position="852"/>
        <end position="907"/>
    </location>
</feature>
<dbReference type="EMBL" id="CAMXCT030003675">
    <property type="protein sequence ID" value="CAL4793039.1"/>
    <property type="molecule type" value="Genomic_DNA"/>
</dbReference>
<evidence type="ECO:0000313" key="5">
    <source>
        <dbReference type="Proteomes" id="UP001152797"/>
    </source>
</evidence>
<name>A0A9P1GQY7_9DINO</name>
<feature type="region of interest" description="Disordered" evidence="1">
    <location>
        <begin position="112"/>
        <end position="191"/>
    </location>
</feature>
<evidence type="ECO:0000313" key="4">
    <source>
        <dbReference type="EMBL" id="CAL4793039.1"/>
    </source>
</evidence>
<feature type="compositionally biased region" description="Basic and acidic residues" evidence="1">
    <location>
        <begin position="880"/>
        <end position="907"/>
    </location>
</feature>
<dbReference type="EMBL" id="CAMXCT010006749">
    <property type="protein sequence ID" value="CAI4019439.1"/>
    <property type="molecule type" value="Genomic_DNA"/>
</dbReference>
<evidence type="ECO:0000313" key="2">
    <source>
        <dbReference type="EMBL" id="CAI4005727.1"/>
    </source>
</evidence>
<dbReference type="Proteomes" id="UP001152797">
    <property type="component" value="Unassembled WGS sequence"/>
</dbReference>
<accession>A0A9P1GQY7</accession>
<evidence type="ECO:0000256" key="1">
    <source>
        <dbReference type="SAM" id="MobiDB-lite"/>
    </source>
</evidence>
<reference evidence="4 5" key="2">
    <citation type="submission" date="2024-05" db="EMBL/GenBank/DDBJ databases">
        <authorList>
            <person name="Chen Y."/>
            <person name="Shah S."/>
            <person name="Dougan E. K."/>
            <person name="Thang M."/>
            <person name="Chan C."/>
        </authorList>
    </citation>
    <scope>NUCLEOTIDE SEQUENCE [LARGE SCALE GENOMIC DNA]</scope>
</reference>
<keyword evidence="5" id="KW-1185">Reference proteome</keyword>
<dbReference type="EMBL" id="CAMXCT010003675">
    <property type="protein sequence ID" value="CAI4005727.1"/>
    <property type="molecule type" value="Genomic_DNA"/>
</dbReference>
<protein>
    <submittedName>
        <fullName evidence="3">Uncharacterized protein</fullName>
    </submittedName>
</protein>
<sequence length="1197" mass="132070">MATMKRMCPGASVEEVAQRFAQDKDFNFCFNRGRTAIEEETNDASILPTFVPASEVEKTHSYGFCVYEKCGLLPESQIVSLTGKSPQQLNMEKWTTETLLRAQAEKIEQNLEAAAEEENPSVNEVELTPEEEAERQQQVEEAQKLSSKLLAGLAQPEQPAAKKKKKAAPKSKAADGDSTTATQGAGTSGALLDDVDMASEAGSKSSKAGGKFANLDEEMKAVAILHFAEREKQGIRGPVSCKSLQALKLSSFFVANTDHEQGHALAGAKKIAEALAAVRPDSSELRNLLRRINQCKALQAFSSQISLSSLSILELEQNMGHLKGVKLPVMLQVKVTGAMATQIFMGLPTNTNLEEVRTSANQVAHMLSMDGDDCRHPGEWNGSDPEFAANFAESFSLLDQCMDVLPDSLAGEGSEDKRRDEHLRSVATECNLAMKVMGTLLLDILKCDAFLKMWRKPEEHKDHLQQFMISIYAVMPSSKSFLSKTTETPQGIELDEYVPEFSKLVSSWERIDVIFKCIDFAWCLSVTSPFESPATPADVLKITAYKGKEPLETMLQDLCKDEPGWKLACDEILRTATSTTRLRPTFERVMEVLRREFAEPPPTTSISNLRLKELCQDLLSCREGMRRQEVKEGEDMCVRLLRDRASELLSLDPDTVIAQKLRTKDIQALLSGLAGFTAFPNVLNLIKELQTWLGEQSKHMAWCDFVDCAVEAGRAETVDLTELGELMSRLDSHTIDQGDFLDLLYVGLMLTMALRTFVTEVRQDPCQMTRQLMLHRCALLQKVADFGYHSSHPIAQLLLLHLEILKAGTAMAQALDKLKGAQKSDEGKLTLLKNLIKQADLLHKQKELFDLKMPLPDPHPMDRADTPGEQAPPAPEETAGEDKAPEETAGEDKAPEKTAGEDKEKESLSLDFGGVDVGEWALVLADPSEETIENEKGGMEDVDMDAPGEKQAAAKVSLEELPPAELQKKAEENVDRIHQDFFQIDSFKCFHDMLFGGGQDLFTDTVLQQISGHKGRLVDASSTVKKNIAPALPLSDQPWRTEITGDSPKEDALSAAAKGMISKILVKGEPFIKMVDTLHQEREKCMELVALIGENKIQYPEHSSIPATLSELKQCMTSSGEISCLGRTILVETVLVLALKIVVETSDLKDPDKRAKAMERAKQLIRDQIAVVTQGVDGLSPGDIQPGLWTMANDILK</sequence>
<gene>
    <name evidence="2" type="ORF">C1SCF055_LOCUS31431</name>
    <name evidence="3" type="ORF">C1SCF055_LOCUS43939</name>
</gene>
<reference evidence="3" key="1">
    <citation type="submission" date="2022-10" db="EMBL/GenBank/DDBJ databases">
        <authorList>
            <person name="Chen Y."/>
            <person name="Dougan E. K."/>
            <person name="Chan C."/>
            <person name="Rhodes N."/>
            <person name="Thang M."/>
        </authorList>
    </citation>
    <scope>NUCLEOTIDE SEQUENCE</scope>
</reference>
<dbReference type="EMBL" id="CAMXCT030006749">
    <property type="protein sequence ID" value="CAL4806751.1"/>
    <property type="molecule type" value="Genomic_DNA"/>
</dbReference>
<feature type="compositionally biased region" description="Low complexity" evidence="1">
    <location>
        <begin position="176"/>
        <end position="190"/>
    </location>
</feature>
<evidence type="ECO:0000313" key="3">
    <source>
        <dbReference type="EMBL" id="CAI4019439.1"/>
    </source>
</evidence>
<proteinExistence type="predicted"/>
<comment type="caution">
    <text evidence="3">The sequence shown here is derived from an EMBL/GenBank/DDBJ whole genome shotgun (WGS) entry which is preliminary data.</text>
</comment>
<organism evidence="3">
    <name type="scientific">Cladocopium goreaui</name>
    <dbReference type="NCBI Taxonomy" id="2562237"/>
    <lineage>
        <taxon>Eukaryota</taxon>
        <taxon>Sar</taxon>
        <taxon>Alveolata</taxon>
        <taxon>Dinophyceae</taxon>
        <taxon>Suessiales</taxon>
        <taxon>Symbiodiniaceae</taxon>
        <taxon>Cladocopium</taxon>
    </lineage>
</organism>
<feature type="compositionally biased region" description="Basic and acidic residues" evidence="1">
    <location>
        <begin position="134"/>
        <end position="143"/>
    </location>
</feature>
<dbReference type="AlphaFoldDB" id="A0A9P1GQY7"/>
<dbReference type="EMBL" id="CAMXCT020006749">
    <property type="protein sequence ID" value="CAL1172814.1"/>
    <property type="molecule type" value="Genomic_DNA"/>
</dbReference>